<sequence>MLCIIPTSSMSKNNSREDTSCYLALNESSCIGTKILVAYFENSTIQAIMLGSNLESLLTDLQNLYPQLKFVQKFESKQSLELVKKLENYIVNPKQNYLDFNLKLEGTEFQKLVWAELCRIPYDSLCTYSDIARHIGRPKSARAVANACGQNNIPIIIPCHRVIRSDGSYGGYSSGKHIKETLIKIEQDVMSGRK</sequence>
<dbReference type="GO" id="GO:0032259">
    <property type="term" value="P:methylation"/>
    <property type="evidence" value="ECO:0007669"/>
    <property type="project" value="UniProtKB-KW"/>
</dbReference>
<dbReference type="EMBL" id="HBUF01318398">
    <property type="protein sequence ID" value="CAG6694458.1"/>
    <property type="molecule type" value="Transcribed_RNA"/>
</dbReference>
<evidence type="ECO:0000256" key="2">
    <source>
        <dbReference type="ARBA" id="ARBA00008711"/>
    </source>
</evidence>
<dbReference type="InterPro" id="IPR001497">
    <property type="entry name" value="MethylDNA_cys_MeTrfase_AS"/>
</dbReference>
<dbReference type="NCBIfam" id="TIGR00589">
    <property type="entry name" value="ogt"/>
    <property type="match status" value="1"/>
</dbReference>
<evidence type="ECO:0000256" key="6">
    <source>
        <dbReference type="ARBA" id="ARBA00022679"/>
    </source>
</evidence>
<keyword evidence="6 13" id="KW-0808">Transferase</keyword>
<dbReference type="Gene3D" id="1.10.10.10">
    <property type="entry name" value="Winged helix-like DNA-binding domain superfamily/Winged helix DNA-binding domain"/>
    <property type="match status" value="1"/>
</dbReference>
<dbReference type="GO" id="GO:0006281">
    <property type="term" value="P:DNA repair"/>
    <property type="evidence" value="ECO:0007669"/>
    <property type="project" value="UniProtKB-KW"/>
</dbReference>
<evidence type="ECO:0000256" key="9">
    <source>
        <dbReference type="ARBA" id="ARBA00030795"/>
    </source>
</evidence>
<dbReference type="EC" id="2.1.1.63" evidence="3"/>
<comment type="catalytic activity">
    <reaction evidence="1">
        <text>a 4-O-methyl-thymidine in DNA + L-cysteinyl-[protein] = a thymidine in DNA + S-methyl-L-cysteinyl-[protein]</text>
        <dbReference type="Rhea" id="RHEA:53428"/>
        <dbReference type="Rhea" id="RHEA-COMP:10131"/>
        <dbReference type="Rhea" id="RHEA-COMP:10132"/>
        <dbReference type="Rhea" id="RHEA-COMP:13555"/>
        <dbReference type="Rhea" id="RHEA-COMP:13556"/>
        <dbReference type="ChEBI" id="CHEBI:29950"/>
        <dbReference type="ChEBI" id="CHEBI:82612"/>
        <dbReference type="ChEBI" id="CHEBI:137386"/>
        <dbReference type="ChEBI" id="CHEBI:137387"/>
        <dbReference type="EC" id="2.1.1.63"/>
    </reaction>
</comment>
<dbReference type="InterPro" id="IPR036388">
    <property type="entry name" value="WH-like_DNA-bd_sf"/>
</dbReference>
<evidence type="ECO:0000256" key="7">
    <source>
        <dbReference type="ARBA" id="ARBA00022763"/>
    </source>
</evidence>
<comment type="similarity">
    <text evidence="2">Belongs to the MGMT family.</text>
</comment>
<dbReference type="CDD" id="cd06445">
    <property type="entry name" value="ATase"/>
    <property type="match status" value="1"/>
</dbReference>
<evidence type="ECO:0000256" key="10">
    <source>
        <dbReference type="ARBA" id="ARBA00031621"/>
    </source>
</evidence>
<evidence type="ECO:0000256" key="5">
    <source>
        <dbReference type="ARBA" id="ARBA00022603"/>
    </source>
</evidence>
<evidence type="ECO:0000313" key="13">
    <source>
        <dbReference type="EMBL" id="CAG6694458.1"/>
    </source>
</evidence>
<dbReference type="PANTHER" id="PTHR10815">
    <property type="entry name" value="METHYLATED-DNA--PROTEIN-CYSTEINE METHYLTRANSFERASE"/>
    <property type="match status" value="1"/>
</dbReference>
<protein>
    <recommendedName>
        <fullName evidence="4">Methylated-DNA--protein-cysteine methyltransferase</fullName>
        <ecNumber evidence="3">2.1.1.63</ecNumber>
    </recommendedName>
    <alternativeName>
        <fullName evidence="9">6-O-methylguanine-DNA methyltransferase</fullName>
    </alternativeName>
    <alternativeName>
        <fullName evidence="10">O-6-methylguanine-DNA-alkyltransferase</fullName>
    </alternativeName>
</protein>
<dbReference type="AlphaFoldDB" id="A0A8D8XGD6"/>
<evidence type="ECO:0000256" key="8">
    <source>
        <dbReference type="ARBA" id="ARBA00023204"/>
    </source>
</evidence>
<comment type="catalytic activity">
    <reaction evidence="11">
        <text>a 6-O-methyl-2'-deoxyguanosine in DNA + L-cysteinyl-[protein] = S-methyl-L-cysteinyl-[protein] + a 2'-deoxyguanosine in DNA</text>
        <dbReference type="Rhea" id="RHEA:24000"/>
        <dbReference type="Rhea" id="RHEA-COMP:10131"/>
        <dbReference type="Rhea" id="RHEA-COMP:10132"/>
        <dbReference type="Rhea" id="RHEA-COMP:11367"/>
        <dbReference type="Rhea" id="RHEA-COMP:11368"/>
        <dbReference type="ChEBI" id="CHEBI:29950"/>
        <dbReference type="ChEBI" id="CHEBI:82612"/>
        <dbReference type="ChEBI" id="CHEBI:85445"/>
        <dbReference type="ChEBI" id="CHEBI:85448"/>
        <dbReference type="EC" id="2.1.1.63"/>
    </reaction>
</comment>
<reference evidence="13" key="1">
    <citation type="submission" date="2021-05" db="EMBL/GenBank/DDBJ databases">
        <authorList>
            <person name="Alioto T."/>
            <person name="Alioto T."/>
            <person name="Gomez Garrido J."/>
        </authorList>
    </citation>
    <scope>NUCLEOTIDE SEQUENCE</scope>
</reference>
<keyword evidence="7" id="KW-0227">DNA damage</keyword>
<dbReference type="SUPFAM" id="SSF46767">
    <property type="entry name" value="Methylated DNA-protein cysteine methyltransferase, C-terminal domain"/>
    <property type="match status" value="1"/>
</dbReference>
<evidence type="ECO:0000256" key="1">
    <source>
        <dbReference type="ARBA" id="ARBA00001286"/>
    </source>
</evidence>
<proteinExistence type="inferred from homology"/>
<dbReference type="PROSITE" id="PS00374">
    <property type="entry name" value="MGMT"/>
    <property type="match status" value="1"/>
</dbReference>
<keyword evidence="5 13" id="KW-0489">Methyltransferase</keyword>
<name>A0A8D8XGD6_9HEMI</name>
<evidence type="ECO:0000256" key="4">
    <source>
        <dbReference type="ARBA" id="ARBA00015377"/>
    </source>
</evidence>
<organism evidence="13">
    <name type="scientific">Cacopsylla melanoneura</name>
    <dbReference type="NCBI Taxonomy" id="428564"/>
    <lineage>
        <taxon>Eukaryota</taxon>
        <taxon>Metazoa</taxon>
        <taxon>Ecdysozoa</taxon>
        <taxon>Arthropoda</taxon>
        <taxon>Hexapoda</taxon>
        <taxon>Insecta</taxon>
        <taxon>Pterygota</taxon>
        <taxon>Neoptera</taxon>
        <taxon>Paraneoptera</taxon>
        <taxon>Hemiptera</taxon>
        <taxon>Sternorrhyncha</taxon>
        <taxon>Psylloidea</taxon>
        <taxon>Psyllidae</taxon>
        <taxon>Psyllinae</taxon>
        <taxon>Cacopsylla</taxon>
    </lineage>
</organism>
<dbReference type="GO" id="GO:0003908">
    <property type="term" value="F:methylated-DNA-[protein]-cysteine S-methyltransferase activity"/>
    <property type="evidence" value="ECO:0007669"/>
    <property type="project" value="UniProtKB-EC"/>
</dbReference>
<dbReference type="Pfam" id="PF01035">
    <property type="entry name" value="DNA_binding_1"/>
    <property type="match status" value="1"/>
</dbReference>
<feature type="domain" description="Methylated-DNA-[protein]-cysteine S-methyltransferase DNA binding" evidence="12">
    <location>
        <begin position="108"/>
        <end position="187"/>
    </location>
</feature>
<evidence type="ECO:0000256" key="3">
    <source>
        <dbReference type="ARBA" id="ARBA00011918"/>
    </source>
</evidence>
<keyword evidence="8" id="KW-0234">DNA repair</keyword>
<accession>A0A8D8XGD6</accession>
<dbReference type="InterPro" id="IPR014048">
    <property type="entry name" value="MethylDNA_cys_MeTrfase_DNA-bd"/>
</dbReference>
<dbReference type="InterPro" id="IPR036217">
    <property type="entry name" value="MethylDNA_cys_MeTrfase_DNAb"/>
</dbReference>
<dbReference type="FunFam" id="1.10.10.10:FF:000214">
    <property type="entry name" value="Methylated-DNA--protein-cysteine methyltransferase"/>
    <property type="match status" value="1"/>
</dbReference>
<evidence type="ECO:0000256" key="11">
    <source>
        <dbReference type="ARBA" id="ARBA00049348"/>
    </source>
</evidence>
<evidence type="ECO:0000259" key="12">
    <source>
        <dbReference type="Pfam" id="PF01035"/>
    </source>
</evidence>
<dbReference type="PANTHER" id="PTHR10815:SF13">
    <property type="entry name" value="METHYLATED-DNA--PROTEIN-CYSTEINE METHYLTRANSFERASE"/>
    <property type="match status" value="1"/>
</dbReference>